<feature type="compositionally biased region" description="Low complexity" evidence="1">
    <location>
        <begin position="26"/>
        <end position="37"/>
    </location>
</feature>
<feature type="non-terminal residue" evidence="3">
    <location>
        <position position="1"/>
    </location>
</feature>
<feature type="region of interest" description="Disordered" evidence="1">
    <location>
        <begin position="1"/>
        <end position="37"/>
    </location>
</feature>
<evidence type="ECO:0000313" key="3">
    <source>
        <dbReference type="EMBL" id="OAD20511.1"/>
    </source>
</evidence>
<organism evidence="3 4">
    <name type="scientific">Candidatus Thiomargarita nelsonii</name>
    <dbReference type="NCBI Taxonomy" id="1003181"/>
    <lineage>
        <taxon>Bacteria</taxon>
        <taxon>Pseudomonadati</taxon>
        <taxon>Pseudomonadota</taxon>
        <taxon>Gammaproteobacteria</taxon>
        <taxon>Thiotrichales</taxon>
        <taxon>Thiotrichaceae</taxon>
        <taxon>Thiomargarita</taxon>
    </lineage>
</organism>
<dbReference type="InterPro" id="IPR005546">
    <property type="entry name" value="Autotransporte_beta"/>
</dbReference>
<evidence type="ECO:0000313" key="4">
    <source>
        <dbReference type="Proteomes" id="UP000076962"/>
    </source>
</evidence>
<evidence type="ECO:0000259" key="2">
    <source>
        <dbReference type="Pfam" id="PF03797"/>
    </source>
</evidence>
<comment type="caution">
    <text evidence="3">The sequence shown here is derived from an EMBL/GenBank/DDBJ whole genome shotgun (WGS) entry which is preliminary data.</text>
</comment>
<keyword evidence="4" id="KW-1185">Reference proteome</keyword>
<dbReference type="AlphaFoldDB" id="A0A176RXK1"/>
<proteinExistence type="predicted"/>
<dbReference type="Proteomes" id="UP000076962">
    <property type="component" value="Unassembled WGS sequence"/>
</dbReference>
<evidence type="ECO:0000256" key="1">
    <source>
        <dbReference type="SAM" id="MobiDB-lite"/>
    </source>
</evidence>
<dbReference type="NCBIfam" id="TIGR01414">
    <property type="entry name" value="autotrans_barl"/>
    <property type="match status" value="1"/>
</dbReference>
<dbReference type="EMBL" id="LUTY01002318">
    <property type="protein sequence ID" value="OAD20511.1"/>
    <property type="molecule type" value="Genomic_DNA"/>
</dbReference>
<dbReference type="InterPro" id="IPR006315">
    <property type="entry name" value="OM_autotransptr_brl_dom"/>
</dbReference>
<gene>
    <name evidence="3" type="ORF">THIOM_003783</name>
</gene>
<feature type="domain" description="Autotransporter" evidence="2">
    <location>
        <begin position="78"/>
        <end position="165"/>
    </location>
</feature>
<dbReference type="SUPFAM" id="SSF103515">
    <property type="entry name" value="Autotransporter"/>
    <property type="match status" value="1"/>
</dbReference>
<name>A0A176RXK1_9GAMM</name>
<sequence>TECPSDPTIPIDDPECTTNDDMPVFSSSSSATSTQQSFDAKFIKEQLRLRESEEKGGGAGDDLLDKRFSAILATDFTSLDQDTVEKAIGFDSDRTGVFIGLDYRVNDNFWFGTSIDYAREDAQFDQNLRSQDINEYGLSVYSFYDYDKAHVSLLARYADQDYDIEVEEPVFIKDMTSG</sequence>
<dbReference type="Pfam" id="PF03797">
    <property type="entry name" value="Autotransporter"/>
    <property type="match status" value="1"/>
</dbReference>
<dbReference type="InterPro" id="IPR036709">
    <property type="entry name" value="Autotransporte_beta_dom_sf"/>
</dbReference>
<accession>A0A176RXK1</accession>
<protein>
    <submittedName>
        <fullName evidence="3">Autotransporter beta-domain protein domain protein</fullName>
    </submittedName>
</protein>
<dbReference type="GO" id="GO:0019867">
    <property type="term" value="C:outer membrane"/>
    <property type="evidence" value="ECO:0007669"/>
    <property type="project" value="InterPro"/>
</dbReference>
<dbReference type="Gene3D" id="2.40.128.130">
    <property type="entry name" value="Autotransporter beta-domain"/>
    <property type="match status" value="1"/>
</dbReference>
<feature type="non-terminal residue" evidence="3">
    <location>
        <position position="178"/>
    </location>
</feature>
<reference evidence="3 4" key="1">
    <citation type="submission" date="2016-05" db="EMBL/GenBank/DDBJ databases">
        <title>Single-cell genome of chain-forming Candidatus Thiomargarita nelsonii and comparison to other large sulfur-oxidizing bacteria.</title>
        <authorList>
            <person name="Winkel M."/>
            <person name="Salman V."/>
            <person name="Woyke T."/>
            <person name="Schulz-Vogt H."/>
            <person name="Richter M."/>
            <person name="Flood B."/>
            <person name="Bailey J."/>
            <person name="Amann R."/>
            <person name="Mussmann M."/>
        </authorList>
    </citation>
    <scope>NUCLEOTIDE SEQUENCE [LARGE SCALE GENOMIC DNA]</scope>
    <source>
        <strain evidence="3 4">THI036</strain>
    </source>
</reference>